<feature type="modified residue" description="4-aspartylphosphate" evidence="1">
    <location>
        <position position="55"/>
    </location>
</feature>
<dbReference type="SUPFAM" id="SSF52172">
    <property type="entry name" value="CheY-like"/>
    <property type="match status" value="1"/>
</dbReference>
<dbReference type="Gene3D" id="3.40.50.2300">
    <property type="match status" value="1"/>
</dbReference>
<dbReference type="PROSITE" id="PS50930">
    <property type="entry name" value="HTH_LYTTR"/>
    <property type="match status" value="1"/>
</dbReference>
<dbReference type="InterPro" id="IPR001789">
    <property type="entry name" value="Sig_transdc_resp-reg_receiver"/>
</dbReference>
<dbReference type="PROSITE" id="PS50110">
    <property type="entry name" value="RESPONSE_REGULATORY"/>
    <property type="match status" value="1"/>
</dbReference>
<sequence>MKKTHILLAEGEPIAGADLKDQLQEMGYIVTGPFSQGENAVSSLNNGYPDLVILDIQLAGKWDGIETAKRILTKQKLPIIFLSSNSDAETFAKAKNTAPVAFMSKPFRIRDLKYTIELAIENSEKEPKDFKSVKTPECTPCLSDRLFIKTKDRMERVFFDDILWVEAEDYYCKIISKENDILLTQNLGKLSEALENRPEFIRVHRSFIVNLKHVEQIRELHLHIGTKQIPLSKSSKEELMSRLRKI</sequence>
<dbReference type="Pfam" id="PF00072">
    <property type="entry name" value="Response_reg"/>
    <property type="match status" value="1"/>
</dbReference>
<feature type="domain" description="Response regulatory" evidence="2">
    <location>
        <begin position="5"/>
        <end position="120"/>
    </location>
</feature>
<protein>
    <submittedName>
        <fullName evidence="4">DNA-binding response regulator</fullName>
    </submittedName>
</protein>
<dbReference type="GO" id="GO:0000156">
    <property type="term" value="F:phosphorelay response regulator activity"/>
    <property type="evidence" value="ECO:0007669"/>
    <property type="project" value="InterPro"/>
</dbReference>
<feature type="domain" description="HTH LytTR-type" evidence="3">
    <location>
        <begin position="146"/>
        <end position="245"/>
    </location>
</feature>
<organism evidence="4 5">
    <name type="scientific">Runella aurantiaca</name>
    <dbReference type="NCBI Taxonomy" id="2282308"/>
    <lineage>
        <taxon>Bacteria</taxon>
        <taxon>Pseudomonadati</taxon>
        <taxon>Bacteroidota</taxon>
        <taxon>Cytophagia</taxon>
        <taxon>Cytophagales</taxon>
        <taxon>Spirosomataceae</taxon>
        <taxon>Runella</taxon>
    </lineage>
</organism>
<evidence type="ECO:0000313" key="4">
    <source>
        <dbReference type="EMBL" id="RDB02714.1"/>
    </source>
</evidence>
<name>A0A369I6C3_9BACT</name>
<dbReference type="SMART" id="SM00850">
    <property type="entry name" value="LytTR"/>
    <property type="match status" value="1"/>
</dbReference>
<keyword evidence="4" id="KW-0238">DNA-binding</keyword>
<dbReference type="Pfam" id="PF04397">
    <property type="entry name" value="LytTR"/>
    <property type="match status" value="1"/>
</dbReference>
<dbReference type="InterPro" id="IPR011006">
    <property type="entry name" value="CheY-like_superfamily"/>
</dbReference>
<comment type="caution">
    <text evidence="4">The sequence shown here is derived from an EMBL/GenBank/DDBJ whole genome shotgun (WGS) entry which is preliminary data.</text>
</comment>
<dbReference type="Proteomes" id="UP000253141">
    <property type="component" value="Unassembled WGS sequence"/>
</dbReference>
<evidence type="ECO:0000259" key="3">
    <source>
        <dbReference type="PROSITE" id="PS50930"/>
    </source>
</evidence>
<accession>A0A369I6C3</accession>
<gene>
    <name evidence="4" type="ORF">DVG78_27300</name>
</gene>
<evidence type="ECO:0000313" key="5">
    <source>
        <dbReference type="Proteomes" id="UP000253141"/>
    </source>
</evidence>
<dbReference type="PANTHER" id="PTHR37299:SF1">
    <property type="entry name" value="STAGE 0 SPORULATION PROTEIN A HOMOLOG"/>
    <property type="match status" value="1"/>
</dbReference>
<dbReference type="Gene3D" id="2.40.50.1020">
    <property type="entry name" value="LytTr DNA-binding domain"/>
    <property type="match status" value="1"/>
</dbReference>
<keyword evidence="5" id="KW-1185">Reference proteome</keyword>
<dbReference type="EMBL" id="QPIW01000037">
    <property type="protein sequence ID" value="RDB02714.1"/>
    <property type="molecule type" value="Genomic_DNA"/>
</dbReference>
<dbReference type="InterPro" id="IPR046947">
    <property type="entry name" value="LytR-like"/>
</dbReference>
<dbReference type="OrthoDB" id="1646880at2"/>
<dbReference type="GO" id="GO:0003677">
    <property type="term" value="F:DNA binding"/>
    <property type="evidence" value="ECO:0007669"/>
    <property type="project" value="UniProtKB-KW"/>
</dbReference>
<dbReference type="PANTHER" id="PTHR37299">
    <property type="entry name" value="TRANSCRIPTIONAL REGULATOR-RELATED"/>
    <property type="match status" value="1"/>
</dbReference>
<dbReference type="AlphaFoldDB" id="A0A369I6C3"/>
<dbReference type="InterPro" id="IPR007492">
    <property type="entry name" value="LytTR_DNA-bd_dom"/>
</dbReference>
<proteinExistence type="predicted"/>
<dbReference type="SMART" id="SM00448">
    <property type="entry name" value="REC"/>
    <property type="match status" value="1"/>
</dbReference>
<evidence type="ECO:0000256" key="1">
    <source>
        <dbReference type="PROSITE-ProRule" id="PRU00169"/>
    </source>
</evidence>
<evidence type="ECO:0000259" key="2">
    <source>
        <dbReference type="PROSITE" id="PS50110"/>
    </source>
</evidence>
<dbReference type="RefSeq" id="WP_114464172.1">
    <property type="nucleotide sequence ID" value="NZ_QPIW01000037.1"/>
</dbReference>
<keyword evidence="1" id="KW-0597">Phosphoprotein</keyword>
<reference evidence="4 5" key="1">
    <citation type="submission" date="2018-07" db="EMBL/GenBank/DDBJ databases">
        <title>Genome analysis of Runella aurantiaca.</title>
        <authorList>
            <person name="Yang X."/>
        </authorList>
    </citation>
    <scope>NUCLEOTIDE SEQUENCE [LARGE SCALE GENOMIC DNA]</scope>
    <source>
        <strain evidence="4 5">YX9</strain>
    </source>
</reference>
<dbReference type="CDD" id="cd17534">
    <property type="entry name" value="REC_DC-like"/>
    <property type="match status" value="1"/>
</dbReference>